<evidence type="ECO:0000313" key="3">
    <source>
        <dbReference type="Proteomes" id="UP001172155"/>
    </source>
</evidence>
<proteinExistence type="predicted"/>
<name>A0AA40EIF2_9PEZI</name>
<dbReference type="AlphaFoldDB" id="A0AA40EIF2"/>
<dbReference type="Proteomes" id="UP001172155">
    <property type="component" value="Unassembled WGS sequence"/>
</dbReference>
<accession>A0AA40EIF2</accession>
<reference evidence="2" key="1">
    <citation type="submission" date="2023-06" db="EMBL/GenBank/DDBJ databases">
        <title>Genome-scale phylogeny and comparative genomics of the fungal order Sordariales.</title>
        <authorList>
            <consortium name="Lawrence Berkeley National Laboratory"/>
            <person name="Hensen N."/>
            <person name="Bonometti L."/>
            <person name="Westerberg I."/>
            <person name="Brannstrom I.O."/>
            <person name="Guillou S."/>
            <person name="Cros-Aarteil S."/>
            <person name="Calhoun S."/>
            <person name="Haridas S."/>
            <person name="Kuo A."/>
            <person name="Mondo S."/>
            <person name="Pangilinan J."/>
            <person name="Riley R."/>
            <person name="LaButti K."/>
            <person name="Andreopoulos B."/>
            <person name="Lipzen A."/>
            <person name="Chen C."/>
            <person name="Yanf M."/>
            <person name="Daum C."/>
            <person name="Ng V."/>
            <person name="Clum A."/>
            <person name="Steindorff A."/>
            <person name="Ohm R."/>
            <person name="Martin F."/>
            <person name="Silar P."/>
            <person name="Natvig D."/>
            <person name="Lalanne C."/>
            <person name="Gautier V."/>
            <person name="Ament-velasquez S.L."/>
            <person name="Kruys A."/>
            <person name="Hutchinson M.I."/>
            <person name="Powell A.J."/>
            <person name="Barry K."/>
            <person name="Miller A.N."/>
            <person name="Grigoriev I.V."/>
            <person name="Debuchy R."/>
            <person name="Gladieux P."/>
            <person name="Thoren M.H."/>
            <person name="Johannesson H."/>
        </authorList>
    </citation>
    <scope>NUCLEOTIDE SEQUENCE</scope>
    <source>
        <strain evidence="2">SMH3187-1</strain>
    </source>
</reference>
<organism evidence="2 3">
    <name type="scientific">Schizothecium vesticola</name>
    <dbReference type="NCBI Taxonomy" id="314040"/>
    <lineage>
        <taxon>Eukaryota</taxon>
        <taxon>Fungi</taxon>
        <taxon>Dikarya</taxon>
        <taxon>Ascomycota</taxon>
        <taxon>Pezizomycotina</taxon>
        <taxon>Sordariomycetes</taxon>
        <taxon>Sordariomycetidae</taxon>
        <taxon>Sordariales</taxon>
        <taxon>Schizotheciaceae</taxon>
        <taxon>Schizothecium</taxon>
    </lineage>
</organism>
<keyword evidence="3" id="KW-1185">Reference proteome</keyword>
<evidence type="ECO:0000256" key="1">
    <source>
        <dbReference type="SAM" id="MobiDB-lite"/>
    </source>
</evidence>
<feature type="region of interest" description="Disordered" evidence="1">
    <location>
        <begin position="65"/>
        <end position="91"/>
    </location>
</feature>
<protein>
    <submittedName>
        <fullName evidence="2">Uncharacterized protein</fullName>
    </submittedName>
</protein>
<comment type="caution">
    <text evidence="2">The sequence shown here is derived from an EMBL/GenBank/DDBJ whole genome shotgun (WGS) entry which is preliminary data.</text>
</comment>
<evidence type="ECO:0000313" key="2">
    <source>
        <dbReference type="EMBL" id="KAK0737823.1"/>
    </source>
</evidence>
<gene>
    <name evidence="2" type="ORF">B0T18DRAFT_420658</name>
</gene>
<sequence>MLTRQAVVAFDTLSMAQQRRSQACTAPRMHPPTVLVHQTCSSLGSRSRRCHRCWDLVEAARDADISSRPAPGPSSRTITSGRPLWKGTTSQHSRLIPILDPESRLRRTPEVGPGPSACHRARQCNVFPKSHRQSPQSRPSDAVARQRHGGANPSVPVSCRPSTTTMILVVRYISPPTSAAEPFGLLPSDHERLERFGCKRSFSIVPVRVADT</sequence>
<dbReference type="EMBL" id="JAUKUD010000007">
    <property type="protein sequence ID" value="KAK0737823.1"/>
    <property type="molecule type" value="Genomic_DNA"/>
</dbReference>
<feature type="region of interest" description="Disordered" evidence="1">
    <location>
        <begin position="127"/>
        <end position="157"/>
    </location>
</feature>